<comment type="subcellular location">
    <subcellularLocation>
        <location evidence="1">Membrane</location>
    </subcellularLocation>
</comment>
<dbReference type="OrthoDB" id="1262810at2759"/>
<dbReference type="InParanoid" id="G0VGX6"/>
<keyword evidence="5" id="KW-0375">Hydrogen ion transport</keyword>
<dbReference type="HAMAP" id="MF_01416">
    <property type="entry name" value="ATP_synth_delta_bact"/>
    <property type="match status" value="1"/>
</dbReference>
<dbReference type="PRINTS" id="PR00125">
    <property type="entry name" value="ATPASEDELTA"/>
</dbReference>
<evidence type="ECO:0000256" key="3">
    <source>
        <dbReference type="ARBA" id="ARBA00014723"/>
    </source>
</evidence>
<dbReference type="AlphaFoldDB" id="G0VGX6"/>
<sequence length="209" mass="23288">MLFQRQLLRTVATAATKQFKPPVQLFGLEGTYATALFKASYMESSIESTTKGINLINDKVAKDPKLQSVLNNPVLSKNDRNLVVDALLKENGLTGDKQIKNFLLVVAENNRLSSLNLICQQYNKLNDAFKGIVHGNVITREKLDDKSFKKLEKAIMQSKFISNGKSLQLTNLVRPEIKGGLIVEIDDKTVDLSIATKIQNLNKVLQESI</sequence>
<dbReference type="NCBIfam" id="TIGR01145">
    <property type="entry name" value="ATP_synt_delta"/>
    <property type="match status" value="1"/>
</dbReference>
<reference evidence="9 10" key="1">
    <citation type="journal article" date="2011" name="Proc. Natl. Acad. Sci. U.S.A.">
        <title>Evolutionary erosion of yeast sex chromosomes by mating-type switching accidents.</title>
        <authorList>
            <person name="Gordon J.L."/>
            <person name="Armisen D."/>
            <person name="Proux-Wera E."/>
            <person name="Oheigeartaigh S.S."/>
            <person name="Byrne K.P."/>
            <person name="Wolfe K.H."/>
        </authorList>
    </citation>
    <scope>NUCLEOTIDE SEQUENCE [LARGE SCALE GENOMIC DNA]</scope>
    <source>
        <strain evidence="10">ATCC 76901 / BCRC 22586 / CBS 4309 / NBRC 1992 / NRRL Y-12630</strain>
    </source>
</reference>
<dbReference type="eggNOG" id="KOG1662">
    <property type="taxonomic scope" value="Eukaryota"/>
</dbReference>
<dbReference type="GO" id="GO:0005743">
    <property type="term" value="C:mitochondrial inner membrane"/>
    <property type="evidence" value="ECO:0007669"/>
    <property type="project" value="EnsemblFungi"/>
</dbReference>
<organism evidence="9 10">
    <name type="scientific">Naumovozyma castellii</name>
    <name type="common">Yeast</name>
    <name type="synonym">Saccharomyces castellii</name>
    <dbReference type="NCBI Taxonomy" id="27288"/>
    <lineage>
        <taxon>Eukaryota</taxon>
        <taxon>Fungi</taxon>
        <taxon>Dikarya</taxon>
        <taxon>Ascomycota</taxon>
        <taxon>Saccharomycotina</taxon>
        <taxon>Saccharomycetes</taxon>
        <taxon>Saccharomycetales</taxon>
        <taxon>Saccharomycetaceae</taxon>
        <taxon>Naumovozyma</taxon>
    </lineage>
</organism>
<dbReference type="SUPFAM" id="SSF47928">
    <property type="entry name" value="N-terminal domain of the delta subunit of the F1F0-ATP synthase"/>
    <property type="match status" value="1"/>
</dbReference>
<evidence type="ECO:0000256" key="7">
    <source>
        <dbReference type="ARBA" id="ARBA00023136"/>
    </source>
</evidence>
<dbReference type="HOGENOM" id="CLU_085114_0_0_1"/>
<keyword evidence="8" id="KW-0066">ATP synthesis</keyword>
<protein>
    <recommendedName>
        <fullName evidence="3">ATP synthase subunit 5, mitochondrial</fullName>
    </recommendedName>
</protein>
<accession>G0VGX6</accession>
<proteinExistence type="inferred from homology"/>
<keyword evidence="7" id="KW-0472">Membrane</keyword>
<dbReference type="Gene3D" id="1.10.520.20">
    <property type="entry name" value="N-terminal domain of the delta subunit of the F1F0-ATP synthase"/>
    <property type="match status" value="1"/>
</dbReference>
<dbReference type="KEGG" id="ncs:NCAS_0F02630"/>
<name>G0VGX6_NAUCA</name>
<dbReference type="GeneID" id="96904395"/>
<keyword evidence="6" id="KW-0406">Ion transport</keyword>
<evidence type="ECO:0000256" key="2">
    <source>
        <dbReference type="ARBA" id="ARBA00007046"/>
    </source>
</evidence>
<reference key="2">
    <citation type="submission" date="2011-08" db="EMBL/GenBank/DDBJ databases">
        <title>Genome sequence of Naumovozyma castellii.</title>
        <authorList>
            <person name="Gordon J.L."/>
            <person name="Armisen D."/>
            <person name="Proux-Wera E."/>
            <person name="OhEigeartaigh S.S."/>
            <person name="Byrne K.P."/>
            <person name="Wolfe K.H."/>
        </authorList>
    </citation>
    <scope>NUCLEOTIDE SEQUENCE</scope>
    <source>
        <strain>Type strain:CBS 4309</strain>
    </source>
</reference>
<dbReference type="Pfam" id="PF00213">
    <property type="entry name" value="OSCP"/>
    <property type="match status" value="1"/>
</dbReference>
<evidence type="ECO:0000256" key="4">
    <source>
        <dbReference type="ARBA" id="ARBA00022448"/>
    </source>
</evidence>
<dbReference type="OMA" id="MVDNIQD"/>
<dbReference type="GO" id="GO:0045259">
    <property type="term" value="C:proton-transporting ATP synthase complex"/>
    <property type="evidence" value="ECO:0007669"/>
    <property type="project" value="EnsemblFungi"/>
</dbReference>
<dbReference type="STRING" id="1064592.G0VGX6"/>
<comment type="similarity">
    <text evidence="2">Belongs to the ATPase delta chain family.</text>
</comment>
<dbReference type="FunCoup" id="G0VGX6">
    <property type="interactions" value="785"/>
</dbReference>
<dbReference type="PANTHER" id="PTHR11910">
    <property type="entry name" value="ATP SYNTHASE DELTA CHAIN"/>
    <property type="match status" value="1"/>
</dbReference>
<dbReference type="GO" id="GO:0046933">
    <property type="term" value="F:proton-transporting ATP synthase activity, rotational mechanism"/>
    <property type="evidence" value="ECO:0007669"/>
    <property type="project" value="EnsemblFungi"/>
</dbReference>
<evidence type="ECO:0000256" key="8">
    <source>
        <dbReference type="ARBA" id="ARBA00023310"/>
    </source>
</evidence>
<evidence type="ECO:0000313" key="9">
    <source>
        <dbReference type="EMBL" id="CCC70747.1"/>
    </source>
</evidence>
<dbReference type="Proteomes" id="UP000001640">
    <property type="component" value="Chromosome 6"/>
</dbReference>
<dbReference type="RefSeq" id="XP_003677102.1">
    <property type="nucleotide sequence ID" value="XM_003677054.1"/>
</dbReference>
<keyword evidence="4" id="KW-0813">Transport</keyword>
<evidence type="ECO:0000313" key="10">
    <source>
        <dbReference type="Proteomes" id="UP000001640"/>
    </source>
</evidence>
<keyword evidence="10" id="KW-1185">Reference proteome</keyword>
<evidence type="ECO:0000256" key="6">
    <source>
        <dbReference type="ARBA" id="ARBA00023065"/>
    </source>
</evidence>
<dbReference type="InterPro" id="IPR000711">
    <property type="entry name" value="ATPase_OSCP/dsu"/>
</dbReference>
<evidence type="ECO:0000256" key="1">
    <source>
        <dbReference type="ARBA" id="ARBA00004370"/>
    </source>
</evidence>
<dbReference type="InterPro" id="IPR026015">
    <property type="entry name" value="ATP_synth_OSCP/delta_N_sf"/>
</dbReference>
<gene>
    <name evidence="9" type="primary">NCAS0F02630</name>
    <name evidence="9" type="ordered locus">NCAS_0F02630</name>
</gene>
<dbReference type="EMBL" id="HE576757">
    <property type="protein sequence ID" value="CCC70747.1"/>
    <property type="molecule type" value="Genomic_DNA"/>
</dbReference>
<evidence type="ECO:0000256" key="5">
    <source>
        <dbReference type="ARBA" id="ARBA00022781"/>
    </source>
</evidence>